<organism evidence="2 3">
    <name type="scientific">Pisolithus microcarpus 441</name>
    <dbReference type="NCBI Taxonomy" id="765257"/>
    <lineage>
        <taxon>Eukaryota</taxon>
        <taxon>Fungi</taxon>
        <taxon>Dikarya</taxon>
        <taxon>Basidiomycota</taxon>
        <taxon>Agaricomycotina</taxon>
        <taxon>Agaricomycetes</taxon>
        <taxon>Agaricomycetidae</taxon>
        <taxon>Boletales</taxon>
        <taxon>Sclerodermatineae</taxon>
        <taxon>Pisolithaceae</taxon>
        <taxon>Pisolithus</taxon>
    </lineage>
</organism>
<keyword evidence="3" id="KW-1185">Reference proteome</keyword>
<dbReference type="AlphaFoldDB" id="A0A0C9YG70"/>
<feature type="region of interest" description="Disordered" evidence="1">
    <location>
        <begin position="32"/>
        <end position="51"/>
    </location>
</feature>
<accession>A0A0C9YG70</accession>
<proteinExistence type="predicted"/>
<evidence type="ECO:0000313" key="3">
    <source>
        <dbReference type="Proteomes" id="UP000054018"/>
    </source>
</evidence>
<reference evidence="3" key="2">
    <citation type="submission" date="2015-01" db="EMBL/GenBank/DDBJ databases">
        <title>Evolutionary Origins and Diversification of the Mycorrhizal Mutualists.</title>
        <authorList>
            <consortium name="DOE Joint Genome Institute"/>
            <consortium name="Mycorrhizal Genomics Consortium"/>
            <person name="Kohler A."/>
            <person name="Kuo A."/>
            <person name="Nagy L.G."/>
            <person name="Floudas D."/>
            <person name="Copeland A."/>
            <person name="Barry K.W."/>
            <person name="Cichocki N."/>
            <person name="Veneault-Fourrey C."/>
            <person name="LaButti K."/>
            <person name="Lindquist E.A."/>
            <person name="Lipzen A."/>
            <person name="Lundell T."/>
            <person name="Morin E."/>
            <person name="Murat C."/>
            <person name="Riley R."/>
            <person name="Ohm R."/>
            <person name="Sun H."/>
            <person name="Tunlid A."/>
            <person name="Henrissat B."/>
            <person name="Grigoriev I.V."/>
            <person name="Hibbett D.S."/>
            <person name="Martin F."/>
        </authorList>
    </citation>
    <scope>NUCLEOTIDE SEQUENCE [LARGE SCALE GENOMIC DNA]</scope>
    <source>
        <strain evidence="3">441</strain>
    </source>
</reference>
<dbReference type="Proteomes" id="UP000054018">
    <property type="component" value="Unassembled WGS sequence"/>
</dbReference>
<evidence type="ECO:0000256" key="1">
    <source>
        <dbReference type="SAM" id="MobiDB-lite"/>
    </source>
</evidence>
<sequence>MARTKQTARKAIGGHAQRVNLEVLQKKKAKAKAASKKPVLQIPAKANSGWW</sequence>
<dbReference type="EMBL" id="KN833884">
    <property type="protein sequence ID" value="KIK15606.1"/>
    <property type="molecule type" value="Genomic_DNA"/>
</dbReference>
<reference evidence="2 3" key="1">
    <citation type="submission" date="2014-04" db="EMBL/GenBank/DDBJ databases">
        <authorList>
            <consortium name="DOE Joint Genome Institute"/>
            <person name="Kuo A."/>
            <person name="Kohler A."/>
            <person name="Costa M.D."/>
            <person name="Nagy L.G."/>
            <person name="Floudas D."/>
            <person name="Copeland A."/>
            <person name="Barry K.W."/>
            <person name="Cichocki N."/>
            <person name="Veneault-Fourrey C."/>
            <person name="LaButti K."/>
            <person name="Lindquist E.A."/>
            <person name="Lipzen A."/>
            <person name="Lundell T."/>
            <person name="Morin E."/>
            <person name="Murat C."/>
            <person name="Sun H."/>
            <person name="Tunlid A."/>
            <person name="Henrissat B."/>
            <person name="Grigoriev I.V."/>
            <person name="Hibbett D.S."/>
            <person name="Martin F."/>
            <person name="Nordberg H.P."/>
            <person name="Cantor M.N."/>
            <person name="Hua S.X."/>
        </authorList>
    </citation>
    <scope>NUCLEOTIDE SEQUENCE [LARGE SCALE GENOMIC DNA]</scope>
    <source>
        <strain evidence="2 3">441</strain>
    </source>
</reference>
<name>A0A0C9YG70_9AGAM</name>
<gene>
    <name evidence="2" type="ORF">PISMIDRAFT_16414</name>
</gene>
<dbReference type="HOGENOM" id="CLU_3107273_0_0_1"/>
<protein>
    <submittedName>
        <fullName evidence="2">Unplaced genomic scaffold scaffold_200, whole genome shotgun sequence</fullName>
    </submittedName>
</protein>
<evidence type="ECO:0000313" key="2">
    <source>
        <dbReference type="EMBL" id="KIK15606.1"/>
    </source>
</evidence>